<dbReference type="Pfam" id="PF25876">
    <property type="entry name" value="HH_MFP_RND"/>
    <property type="match status" value="1"/>
</dbReference>
<evidence type="ECO:0000313" key="9">
    <source>
        <dbReference type="EMBL" id="SDF54831.1"/>
    </source>
</evidence>
<dbReference type="InterPro" id="IPR006143">
    <property type="entry name" value="RND_pump_MFP"/>
</dbReference>
<keyword evidence="4" id="KW-0732">Signal</keyword>
<comment type="subcellular location">
    <subcellularLocation>
        <location evidence="1">Cell envelope</location>
    </subcellularLocation>
</comment>
<feature type="domain" description="Multidrug resistance protein MdtA-like barrel-sandwich hybrid" evidence="6">
    <location>
        <begin position="64"/>
        <end position="201"/>
    </location>
</feature>
<keyword evidence="3" id="KW-0175">Coiled coil</keyword>
<dbReference type="GO" id="GO:0022857">
    <property type="term" value="F:transmembrane transporter activity"/>
    <property type="evidence" value="ECO:0007669"/>
    <property type="project" value="InterPro"/>
</dbReference>
<evidence type="ECO:0000259" key="6">
    <source>
        <dbReference type="Pfam" id="PF25917"/>
    </source>
</evidence>
<dbReference type="STRING" id="1123285.SAMN05660235_01962"/>
<dbReference type="Pfam" id="PF25917">
    <property type="entry name" value="BSH_RND"/>
    <property type="match status" value="1"/>
</dbReference>
<feature type="signal peptide" evidence="4">
    <location>
        <begin position="1"/>
        <end position="23"/>
    </location>
</feature>
<dbReference type="PANTHER" id="PTHR30158">
    <property type="entry name" value="ACRA/E-RELATED COMPONENT OF DRUG EFFLUX TRANSPORTER"/>
    <property type="match status" value="1"/>
</dbReference>
<dbReference type="Gene3D" id="1.10.287.470">
    <property type="entry name" value="Helix hairpin bin"/>
    <property type="match status" value="1"/>
</dbReference>
<dbReference type="Pfam" id="PF25944">
    <property type="entry name" value="Beta-barrel_RND"/>
    <property type="match status" value="1"/>
</dbReference>
<evidence type="ECO:0000259" key="8">
    <source>
        <dbReference type="Pfam" id="PF25967"/>
    </source>
</evidence>
<feature type="domain" description="Multidrug resistance protein MdtA-like beta-barrel" evidence="7">
    <location>
        <begin position="210"/>
        <end position="293"/>
    </location>
</feature>
<dbReference type="FunFam" id="2.40.420.20:FF:000001">
    <property type="entry name" value="Efflux RND transporter periplasmic adaptor subunit"/>
    <property type="match status" value="1"/>
</dbReference>
<evidence type="ECO:0000256" key="2">
    <source>
        <dbReference type="ARBA" id="ARBA00009477"/>
    </source>
</evidence>
<accession>A0A1G7LZL3</accession>
<dbReference type="InterPro" id="IPR058627">
    <property type="entry name" value="MdtA-like_C"/>
</dbReference>
<feature type="coiled-coil region" evidence="3">
    <location>
        <begin position="98"/>
        <end position="167"/>
    </location>
</feature>
<dbReference type="Gene3D" id="2.40.50.100">
    <property type="match status" value="1"/>
</dbReference>
<comment type="similarity">
    <text evidence="2">Belongs to the membrane fusion protein (MFP) (TC 8.A.1) family.</text>
</comment>
<reference evidence="10" key="1">
    <citation type="submission" date="2016-10" db="EMBL/GenBank/DDBJ databases">
        <authorList>
            <person name="Varghese N."/>
            <person name="Submissions S."/>
        </authorList>
    </citation>
    <scope>NUCLEOTIDE SEQUENCE [LARGE SCALE GENOMIC DNA]</scope>
    <source>
        <strain evidence="10">DSM 23256</strain>
    </source>
</reference>
<dbReference type="SUPFAM" id="SSF111369">
    <property type="entry name" value="HlyD-like secretion proteins"/>
    <property type="match status" value="1"/>
</dbReference>
<dbReference type="RefSeq" id="WP_093690388.1">
    <property type="nucleotide sequence ID" value="NZ_FNBU01000014.1"/>
</dbReference>
<dbReference type="InterPro" id="IPR058625">
    <property type="entry name" value="MdtA-like_BSH"/>
</dbReference>
<feature type="domain" description="Multidrug resistance protein MdtA-like C-terminal permuted SH3" evidence="8">
    <location>
        <begin position="302"/>
        <end position="360"/>
    </location>
</feature>
<evidence type="ECO:0000256" key="1">
    <source>
        <dbReference type="ARBA" id="ARBA00004196"/>
    </source>
</evidence>
<sequence>MLKNRRFIAVWLCLAAAVVLAGAAGCSRQTAGPAPQPVEVKVMPVIQQDTPVNYEFVGQVVAKNEVQLRSRVSGVIVTKMVNGGDAVRAGQPLFTIDRRQYEAALQNARAQLAQAEAALSNVRLDRIRYEKLAAQGAISKQALDTILAQEQQNIALVEANRAKVRQAEVDLEDTLIVAPFDGRIEVNELSVGSFVQAGQTVLATISSTDPVFVQFSLSENEYLRLAKQTSSTLPDSWGQNLKLVLSDGQTYQFTGKVEQIDRGLAQNTGTLTLKASFPNPQRLLVPGMFARVVVPGEMRQGALLIPQRAVQEILGKTFVTVVAAGDKAELRPVKMGPRVGNLWLVEEGLSAADRVVVEGGFKVQAGTPLKVIPVDPAEFLARTKQ</sequence>
<dbReference type="GO" id="GO:0046677">
    <property type="term" value="P:response to antibiotic"/>
    <property type="evidence" value="ECO:0007669"/>
    <property type="project" value="TreeGrafter"/>
</dbReference>
<dbReference type="AlphaFoldDB" id="A0A1G7LZL3"/>
<name>A0A1G7LZL3_9FIRM</name>
<gene>
    <name evidence="9" type="ORF">SAMN05660235_01962</name>
</gene>
<proteinExistence type="inferred from homology"/>
<dbReference type="Gene3D" id="2.40.420.20">
    <property type="match status" value="1"/>
</dbReference>
<dbReference type="Proteomes" id="UP000243333">
    <property type="component" value="Unassembled WGS sequence"/>
</dbReference>
<dbReference type="OrthoDB" id="9801814at2"/>
<feature type="chain" id="PRO_5017333376" evidence="4">
    <location>
        <begin position="24"/>
        <end position="385"/>
    </location>
</feature>
<organism evidence="9 10">
    <name type="scientific">Sporolituus thermophilus DSM 23256</name>
    <dbReference type="NCBI Taxonomy" id="1123285"/>
    <lineage>
        <taxon>Bacteria</taxon>
        <taxon>Bacillati</taxon>
        <taxon>Bacillota</taxon>
        <taxon>Negativicutes</taxon>
        <taxon>Selenomonadales</taxon>
        <taxon>Sporomusaceae</taxon>
        <taxon>Sporolituus</taxon>
    </lineage>
</organism>
<evidence type="ECO:0000313" key="10">
    <source>
        <dbReference type="Proteomes" id="UP000243333"/>
    </source>
</evidence>
<dbReference type="NCBIfam" id="TIGR01730">
    <property type="entry name" value="RND_mfp"/>
    <property type="match status" value="1"/>
</dbReference>
<dbReference type="GO" id="GO:0030313">
    <property type="term" value="C:cell envelope"/>
    <property type="evidence" value="ECO:0007669"/>
    <property type="project" value="UniProtKB-SubCell"/>
</dbReference>
<feature type="domain" description="Multidrug resistance protein MdtA-like alpha-helical hairpin" evidence="5">
    <location>
        <begin position="105"/>
        <end position="172"/>
    </location>
</feature>
<dbReference type="Pfam" id="PF25967">
    <property type="entry name" value="RND-MFP_C"/>
    <property type="match status" value="1"/>
</dbReference>
<evidence type="ECO:0000256" key="4">
    <source>
        <dbReference type="SAM" id="SignalP"/>
    </source>
</evidence>
<dbReference type="GO" id="GO:0005886">
    <property type="term" value="C:plasma membrane"/>
    <property type="evidence" value="ECO:0007669"/>
    <property type="project" value="TreeGrafter"/>
</dbReference>
<evidence type="ECO:0000259" key="7">
    <source>
        <dbReference type="Pfam" id="PF25944"/>
    </source>
</evidence>
<dbReference type="InterPro" id="IPR058624">
    <property type="entry name" value="MdtA-like_HH"/>
</dbReference>
<keyword evidence="10" id="KW-1185">Reference proteome</keyword>
<evidence type="ECO:0000256" key="3">
    <source>
        <dbReference type="SAM" id="Coils"/>
    </source>
</evidence>
<evidence type="ECO:0000259" key="5">
    <source>
        <dbReference type="Pfam" id="PF25876"/>
    </source>
</evidence>
<protein>
    <submittedName>
        <fullName evidence="9">Membrane fusion protein, multidrug efflux system</fullName>
    </submittedName>
</protein>
<dbReference type="Gene3D" id="2.40.30.170">
    <property type="match status" value="1"/>
</dbReference>
<dbReference type="EMBL" id="FNBU01000014">
    <property type="protein sequence ID" value="SDF54831.1"/>
    <property type="molecule type" value="Genomic_DNA"/>
</dbReference>
<dbReference type="InterPro" id="IPR058626">
    <property type="entry name" value="MdtA-like_b-barrel"/>
</dbReference>
<dbReference type="PROSITE" id="PS51257">
    <property type="entry name" value="PROKAR_LIPOPROTEIN"/>
    <property type="match status" value="1"/>
</dbReference>